<evidence type="ECO:0000256" key="1">
    <source>
        <dbReference type="SAM" id="MobiDB-lite"/>
    </source>
</evidence>
<sequence>MSFVSLYHKYTVVFIYCCRKISLEYLTASYNPHFHPETNTLKILWQKQNKKYPTNPQIQRQKHSEHSDCLYLKN</sequence>
<proteinExistence type="predicted"/>
<accession>A6K313</accession>
<protein>
    <submittedName>
        <fullName evidence="2">RCG51959</fullName>
    </submittedName>
</protein>
<dbReference type="EMBL" id="CH474015">
    <property type="protein sequence ID" value="EDL85687.1"/>
    <property type="molecule type" value="Genomic_DNA"/>
</dbReference>
<feature type="region of interest" description="Disordered" evidence="1">
    <location>
        <begin position="52"/>
        <end position="74"/>
    </location>
</feature>
<gene>
    <name evidence="2" type="ORF">rCG_51959</name>
</gene>
<name>A6K313_RAT</name>
<evidence type="ECO:0000313" key="3">
    <source>
        <dbReference type="Proteomes" id="UP000234681"/>
    </source>
</evidence>
<organism evidence="2 3">
    <name type="scientific">Rattus norvegicus</name>
    <name type="common">Rat</name>
    <dbReference type="NCBI Taxonomy" id="10116"/>
    <lineage>
        <taxon>Eukaryota</taxon>
        <taxon>Metazoa</taxon>
        <taxon>Chordata</taxon>
        <taxon>Craniata</taxon>
        <taxon>Vertebrata</taxon>
        <taxon>Euteleostomi</taxon>
        <taxon>Mammalia</taxon>
        <taxon>Eutheria</taxon>
        <taxon>Euarchontoglires</taxon>
        <taxon>Glires</taxon>
        <taxon>Rodentia</taxon>
        <taxon>Myomorpha</taxon>
        <taxon>Muroidea</taxon>
        <taxon>Muridae</taxon>
        <taxon>Murinae</taxon>
        <taxon>Rattus</taxon>
    </lineage>
</organism>
<reference evidence="2 3" key="1">
    <citation type="submission" date="2005-09" db="EMBL/GenBank/DDBJ databases">
        <authorList>
            <person name="Mural R.J."/>
            <person name="Li P.W."/>
            <person name="Adams M.D."/>
            <person name="Amanatides P.G."/>
            <person name="Baden-Tillson H."/>
            <person name="Barnstead M."/>
            <person name="Chin S.H."/>
            <person name="Dew I."/>
            <person name="Evans C.A."/>
            <person name="Ferriera S."/>
            <person name="Flanigan M."/>
            <person name="Fosler C."/>
            <person name="Glodek A."/>
            <person name="Gu Z."/>
            <person name="Holt R.A."/>
            <person name="Jennings D."/>
            <person name="Kraft C.L."/>
            <person name="Lu F."/>
            <person name="Nguyen T."/>
            <person name="Nusskern D.R."/>
            <person name="Pfannkoch C.M."/>
            <person name="Sitter C."/>
            <person name="Sutton G.G."/>
            <person name="Venter J.C."/>
            <person name="Wang Z."/>
            <person name="Woodage T."/>
            <person name="Zheng X.H."/>
            <person name="Zhong F."/>
        </authorList>
    </citation>
    <scope>NUCLEOTIDE SEQUENCE [LARGE SCALE GENOMIC DNA]</scope>
    <source>
        <strain>BN</strain>
        <strain evidence="3">Sprague-Dawley</strain>
    </source>
</reference>
<dbReference type="AlphaFoldDB" id="A6K313"/>
<evidence type="ECO:0000313" key="2">
    <source>
        <dbReference type="EMBL" id="EDL85687.1"/>
    </source>
</evidence>
<dbReference type="Proteomes" id="UP000234681">
    <property type="component" value="Chromosome 2"/>
</dbReference>